<dbReference type="EMBL" id="JYNY01000372">
    <property type="protein sequence ID" value="KJJ84361.1"/>
    <property type="molecule type" value="Genomic_DNA"/>
</dbReference>
<dbReference type="CDD" id="cd00616">
    <property type="entry name" value="AHBA_syn"/>
    <property type="match status" value="1"/>
</dbReference>
<reference evidence="6 7" key="1">
    <citation type="submission" date="2015-02" db="EMBL/GenBank/DDBJ databases">
        <title>Single-cell genomics of uncultivated deep-branching MTB reveals a conserved set of magnetosome genes.</title>
        <authorList>
            <person name="Kolinko S."/>
            <person name="Richter M."/>
            <person name="Glockner F.O."/>
            <person name="Brachmann A."/>
            <person name="Schuler D."/>
        </authorList>
    </citation>
    <scope>NUCLEOTIDE SEQUENCE [LARGE SCALE GENOMIC DNA]</scope>
    <source>
        <strain evidence="6">SKK-01</strain>
    </source>
</reference>
<dbReference type="GO" id="GO:0030170">
    <property type="term" value="F:pyridoxal phosphate binding"/>
    <property type="evidence" value="ECO:0007669"/>
    <property type="project" value="UniProtKB-ARBA"/>
</dbReference>
<evidence type="ECO:0000256" key="4">
    <source>
        <dbReference type="PIRSR" id="PIRSR000390-2"/>
    </source>
</evidence>
<dbReference type="AlphaFoldDB" id="A0A0F0CS72"/>
<feature type="active site" description="Proton acceptor" evidence="3">
    <location>
        <position position="188"/>
    </location>
</feature>
<feature type="modified residue" description="N6-(pyridoxal phosphate)lysine" evidence="4">
    <location>
        <position position="188"/>
    </location>
</feature>
<proteinExistence type="inferred from homology"/>
<dbReference type="InterPro" id="IPR015422">
    <property type="entry name" value="PyrdxlP-dep_Trfase_small"/>
</dbReference>
<keyword evidence="1 4" id="KW-0663">Pyridoxal phosphate</keyword>
<evidence type="ECO:0000256" key="1">
    <source>
        <dbReference type="ARBA" id="ARBA00022898"/>
    </source>
</evidence>
<evidence type="ECO:0000256" key="3">
    <source>
        <dbReference type="PIRSR" id="PIRSR000390-1"/>
    </source>
</evidence>
<evidence type="ECO:0000313" key="7">
    <source>
        <dbReference type="Proteomes" id="UP000033428"/>
    </source>
</evidence>
<dbReference type="InterPro" id="IPR000653">
    <property type="entry name" value="DegT/StrS_aminotransferase"/>
</dbReference>
<comment type="caution">
    <text evidence="6">The sequence shown here is derived from an EMBL/GenBank/DDBJ whole genome shotgun (WGS) entry which is preliminary data.</text>
</comment>
<dbReference type="SUPFAM" id="SSF53383">
    <property type="entry name" value="PLP-dependent transferases"/>
    <property type="match status" value="1"/>
</dbReference>
<keyword evidence="7" id="KW-1185">Reference proteome</keyword>
<dbReference type="PANTHER" id="PTHR30244:SF36">
    <property type="entry name" value="3-OXO-GLUCOSE-6-PHOSPHATE:GLUTAMATE AMINOTRANSFERASE"/>
    <property type="match status" value="1"/>
</dbReference>
<comment type="similarity">
    <text evidence="2 5">Belongs to the DegT/DnrJ/EryC1 family.</text>
</comment>
<dbReference type="Gene3D" id="3.40.640.10">
    <property type="entry name" value="Type I PLP-dependent aspartate aminotransferase-like (Major domain)"/>
    <property type="match status" value="1"/>
</dbReference>
<dbReference type="Proteomes" id="UP000033428">
    <property type="component" value="Unassembled WGS sequence"/>
</dbReference>
<name>A0A0F0CS72_9BACT</name>
<dbReference type="Gene3D" id="3.90.1150.10">
    <property type="entry name" value="Aspartate Aminotransferase, domain 1"/>
    <property type="match status" value="1"/>
</dbReference>
<evidence type="ECO:0000256" key="2">
    <source>
        <dbReference type="ARBA" id="ARBA00037999"/>
    </source>
</evidence>
<sequence>MNMNIPLVDLRWQTDLIKKDFLKEIGGILDSSAFILGPKVKEFEKHFAEYCGTKYCAGISSGTDALILALRAAGIEYGDEIITVSNTFIATSASISACGGKPVFVDIEEDSYNINPSLISRAITAKTKAIMPVHLYGQCADMTPIMKLAKNYGLFVIEDACQAHGAEYTGKRSGSFGMGAAFSFYPGKNLGAWGEGGAVVTNDQKIFDEVTVLRDHGSREKYIHLKEGFNMRLHGIQGAVLDLKLKMLDEWNALRRTAAGIYKRELSNVNELILPIEKPYAKHVYHLFVIRVKDRESLQKFLLDKGIGAGFHYKYPLHLQEAYAYLGYKEGDLPITEKIMKEIISLPIYPGITEEQIIYICKAVKEFFAGKK</sequence>
<dbReference type="GO" id="GO:0008483">
    <property type="term" value="F:transaminase activity"/>
    <property type="evidence" value="ECO:0007669"/>
    <property type="project" value="TreeGrafter"/>
</dbReference>
<organism evidence="6 7">
    <name type="scientific">Candidatus Omnitrophus magneticus</name>
    <dbReference type="NCBI Taxonomy" id="1609969"/>
    <lineage>
        <taxon>Bacteria</taxon>
        <taxon>Pseudomonadati</taxon>
        <taxon>Candidatus Omnitrophota</taxon>
        <taxon>Candidatus Omnitrophus</taxon>
    </lineage>
</organism>
<dbReference type="PANTHER" id="PTHR30244">
    <property type="entry name" value="TRANSAMINASE"/>
    <property type="match status" value="1"/>
</dbReference>
<evidence type="ECO:0000256" key="5">
    <source>
        <dbReference type="RuleBase" id="RU004508"/>
    </source>
</evidence>
<dbReference type="InterPro" id="IPR015421">
    <property type="entry name" value="PyrdxlP-dep_Trfase_major"/>
</dbReference>
<accession>A0A0F0CS72</accession>
<dbReference type="FunFam" id="3.40.640.10:FF:000089">
    <property type="entry name" value="Aminotransferase, DegT/DnrJ/EryC1/StrS family"/>
    <property type="match status" value="1"/>
</dbReference>
<gene>
    <name evidence="6" type="ORF">OMAG_001824</name>
</gene>
<dbReference type="GO" id="GO:0000271">
    <property type="term" value="P:polysaccharide biosynthetic process"/>
    <property type="evidence" value="ECO:0007669"/>
    <property type="project" value="TreeGrafter"/>
</dbReference>
<dbReference type="InterPro" id="IPR015424">
    <property type="entry name" value="PyrdxlP-dep_Trfase"/>
</dbReference>
<protein>
    <submittedName>
        <fullName evidence="6">Glutamine--scyllo-inositol transaminase</fullName>
    </submittedName>
</protein>
<evidence type="ECO:0000313" key="6">
    <source>
        <dbReference type="EMBL" id="KJJ84361.1"/>
    </source>
</evidence>
<dbReference type="Pfam" id="PF01041">
    <property type="entry name" value="DegT_DnrJ_EryC1"/>
    <property type="match status" value="1"/>
</dbReference>
<dbReference type="PIRSF" id="PIRSF000390">
    <property type="entry name" value="PLP_StrS"/>
    <property type="match status" value="1"/>
</dbReference>
<dbReference type="PATRIC" id="fig|1609969.3.peg.1950"/>